<dbReference type="Proteomes" id="UP000238350">
    <property type="component" value="Unassembled WGS sequence"/>
</dbReference>
<keyword evidence="13" id="KW-1185">Reference proteome</keyword>
<evidence type="ECO:0000256" key="10">
    <source>
        <dbReference type="RuleBase" id="RU361209"/>
    </source>
</evidence>
<evidence type="ECO:0000256" key="6">
    <source>
        <dbReference type="ARBA" id="ARBA00022729"/>
    </source>
</evidence>
<reference evidence="12 13" key="1">
    <citation type="submission" date="2017-04" db="EMBL/GenBank/DDBJ databases">
        <title>Genome sequencing of [Candida] sorbophila.</title>
        <authorList>
            <person name="Ahn J.O."/>
        </authorList>
    </citation>
    <scope>NUCLEOTIDE SEQUENCE [LARGE SCALE GENOMIC DNA]</scope>
    <source>
        <strain evidence="12 13">DS02</strain>
    </source>
</reference>
<evidence type="ECO:0000256" key="2">
    <source>
        <dbReference type="ARBA" id="ARBA00004589"/>
    </source>
</evidence>
<protein>
    <recommendedName>
        <fullName evidence="10">1,3-beta-glucanosyltransferase</fullName>
        <ecNumber evidence="10">2.4.1.-</ecNumber>
    </recommendedName>
</protein>
<evidence type="ECO:0000256" key="3">
    <source>
        <dbReference type="ARBA" id="ARBA00007528"/>
    </source>
</evidence>
<evidence type="ECO:0000256" key="1">
    <source>
        <dbReference type="ARBA" id="ARBA00004196"/>
    </source>
</evidence>
<dbReference type="PANTHER" id="PTHR31468">
    <property type="entry name" value="1,3-BETA-GLUCANOSYLTRANSFERASE GAS1"/>
    <property type="match status" value="1"/>
</dbReference>
<dbReference type="GO" id="GO:0031505">
    <property type="term" value="P:fungal-type cell wall organization"/>
    <property type="evidence" value="ECO:0007669"/>
    <property type="project" value="TreeGrafter"/>
</dbReference>
<dbReference type="RefSeq" id="XP_024662875.1">
    <property type="nucleotide sequence ID" value="XM_024807107.1"/>
</dbReference>
<dbReference type="GO" id="GO:0098552">
    <property type="term" value="C:side of membrane"/>
    <property type="evidence" value="ECO:0007669"/>
    <property type="project" value="UniProtKB-KW"/>
</dbReference>
<evidence type="ECO:0000256" key="11">
    <source>
        <dbReference type="SAM" id="Phobius"/>
    </source>
</evidence>
<dbReference type="InterPro" id="IPR004886">
    <property type="entry name" value="Glucanosyltransferase"/>
</dbReference>
<dbReference type="GeneID" id="36514298"/>
<dbReference type="GO" id="GO:0009277">
    <property type="term" value="C:fungal-type cell wall"/>
    <property type="evidence" value="ECO:0007669"/>
    <property type="project" value="UniProtKB-ARBA"/>
</dbReference>
<evidence type="ECO:0000256" key="4">
    <source>
        <dbReference type="ARBA" id="ARBA00022622"/>
    </source>
</evidence>
<keyword evidence="11" id="KW-1133">Transmembrane helix</keyword>
<keyword evidence="6" id="KW-0732">Signal</keyword>
<evidence type="ECO:0000313" key="13">
    <source>
        <dbReference type="Proteomes" id="UP000238350"/>
    </source>
</evidence>
<dbReference type="EC" id="2.4.1.-" evidence="10"/>
<proteinExistence type="inferred from homology"/>
<evidence type="ECO:0000256" key="8">
    <source>
        <dbReference type="ARBA" id="ARBA00023180"/>
    </source>
</evidence>
<dbReference type="Pfam" id="PF03198">
    <property type="entry name" value="Glyco_hydro_72"/>
    <property type="match status" value="1"/>
</dbReference>
<feature type="transmembrane region" description="Helical" evidence="11">
    <location>
        <begin position="507"/>
        <end position="525"/>
    </location>
</feature>
<comment type="subcellular location">
    <subcellularLocation>
        <location evidence="1">Cell envelope</location>
    </subcellularLocation>
    <subcellularLocation>
        <location evidence="10">Cell membrane</location>
        <topology evidence="10">Lipid-anchor</topology>
        <topology evidence="10">GPI-anchor</topology>
    </subcellularLocation>
    <subcellularLocation>
        <location evidence="2">Membrane</location>
        <topology evidence="2">Lipid-anchor</topology>
        <topology evidence="2">GPI-anchor</topology>
    </subcellularLocation>
</comment>
<keyword evidence="8" id="KW-0325">Glycoprotein</keyword>
<dbReference type="FunFam" id="3.20.20.80:FF:000032">
    <property type="entry name" value="1,3-beta-glucanosyltransferase"/>
    <property type="match status" value="1"/>
</dbReference>
<dbReference type="EMBL" id="NDIQ01000001">
    <property type="protein sequence ID" value="PRT52929.1"/>
    <property type="molecule type" value="Genomic_DNA"/>
</dbReference>
<evidence type="ECO:0000256" key="9">
    <source>
        <dbReference type="ARBA" id="ARBA00023288"/>
    </source>
</evidence>
<evidence type="ECO:0000313" key="12">
    <source>
        <dbReference type="EMBL" id="PRT52929.1"/>
    </source>
</evidence>
<dbReference type="AlphaFoldDB" id="A0A2T0FDB2"/>
<dbReference type="OrthoDB" id="421038at2759"/>
<name>A0A2T0FDB2_9ASCO</name>
<keyword evidence="7 10" id="KW-0472">Membrane</keyword>
<gene>
    <name evidence="12" type="ORF">B9G98_00549</name>
</gene>
<comment type="function">
    <text evidence="10">Splits internally a 1,3-beta-glucan molecule and transfers the newly generated reducing end (the donor) to the non-reducing end of another 1,3-beta-glucan molecule (the acceptor) forming a 1,3-beta linkage, resulting in the elongation of 1,3-beta-glucan chains in the cell wall.</text>
</comment>
<dbReference type="SUPFAM" id="SSF51445">
    <property type="entry name" value="(Trans)glycosidases"/>
    <property type="match status" value="1"/>
</dbReference>
<dbReference type="GO" id="GO:0005886">
    <property type="term" value="C:plasma membrane"/>
    <property type="evidence" value="ECO:0007669"/>
    <property type="project" value="UniProtKB-SubCell"/>
</dbReference>
<keyword evidence="4 10" id="KW-0336">GPI-anchor</keyword>
<comment type="caution">
    <text evidence="12">The sequence shown here is derived from an EMBL/GenBank/DDBJ whole genome shotgun (WGS) entry which is preliminary data.</text>
</comment>
<comment type="similarity">
    <text evidence="3 10">Belongs to the glycosyl hydrolase 72 family.</text>
</comment>
<evidence type="ECO:0000256" key="5">
    <source>
        <dbReference type="ARBA" id="ARBA00022679"/>
    </source>
</evidence>
<dbReference type="STRING" id="45607.A0A2T0FDB2"/>
<dbReference type="PANTHER" id="PTHR31468:SF14">
    <property type="entry name" value="1,3-BETA-GLUCANOSYLTRANSFERASE GAS4"/>
    <property type="match status" value="1"/>
</dbReference>
<keyword evidence="5 10" id="KW-0808">Transferase</keyword>
<keyword evidence="11" id="KW-0812">Transmembrane</keyword>
<organism evidence="12 13">
    <name type="scientific">Wickerhamiella sorbophila</name>
    <dbReference type="NCBI Taxonomy" id="45607"/>
    <lineage>
        <taxon>Eukaryota</taxon>
        <taxon>Fungi</taxon>
        <taxon>Dikarya</taxon>
        <taxon>Ascomycota</taxon>
        <taxon>Saccharomycotina</taxon>
        <taxon>Dipodascomycetes</taxon>
        <taxon>Dipodascales</taxon>
        <taxon>Trichomonascaceae</taxon>
        <taxon>Wickerhamiella</taxon>
    </lineage>
</organism>
<sequence>MLFLIASLFARVDAIVNPITVRNAHFVDSVTGKPFLIKGVDYQPGGSSSNFEWSDPLSDVESCARDIYLFQKLGINTVRVYTVNPYLNHDACMSMLAMAGIYLVLDVNSPRIGESLNRYEPWTAYSPEYLQRIFQVVEQFSWYNNTLAFFMGNEVVNDERSASVSPPYIRAVTRDIKDYIRYNSPRIIPVGYSAADDLRYRIPLADYLTCGDDDSAVDFYGVNSYQWCGEQTFQTSGYDLLVRDHEKFTVPIFLSEFGCNLVRPRLFQEVEMLFSPAMTHVFSGGLVYEFTQEVNNYGLLTLDTDGNAHLNPDFDTLREKFSNVVADSSTIPVLSRPQPRQKCGTVYDSFNPSYEEPNSFGTEMIRNGVRIMRGQYLPQLELRESKYSIYDANGELMTDCRISAVVALNSETDVQKSANETSSFFVPIEPISTSTKPASGQELINKNQMRNALPIDSVTQNKNEVYRTESAAGYAYPHRYRPVEESEPLQQNVQKYESSSISSITHSIWLIALSLFVSFLLALNYQ</sequence>
<evidence type="ECO:0000256" key="7">
    <source>
        <dbReference type="ARBA" id="ARBA00023136"/>
    </source>
</evidence>
<keyword evidence="9 10" id="KW-0449">Lipoprotein</keyword>
<accession>A0A2T0FDB2</accession>
<dbReference type="GO" id="GO:0042124">
    <property type="term" value="F:1,3-beta-glucanosyltransferase activity"/>
    <property type="evidence" value="ECO:0007669"/>
    <property type="project" value="TreeGrafter"/>
</dbReference>
<dbReference type="GO" id="GO:0071970">
    <property type="term" value="P:fungal-type cell wall (1-&gt;3)-beta-D-glucan biosynthetic process"/>
    <property type="evidence" value="ECO:0007669"/>
    <property type="project" value="TreeGrafter"/>
</dbReference>
<dbReference type="InterPro" id="IPR017853">
    <property type="entry name" value="GH"/>
</dbReference>
<dbReference type="Gene3D" id="3.20.20.80">
    <property type="entry name" value="Glycosidases"/>
    <property type="match status" value="1"/>
</dbReference>